<evidence type="ECO:0000256" key="6">
    <source>
        <dbReference type="ARBA" id="ARBA00047639"/>
    </source>
</evidence>
<dbReference type="SUPFAM" id="SSF55681">
    <property type="entry name" value="Class II aaRS and biotin synthetases"/>
    <property type="match status" value="1"/>
</dbReference>
<dbReference type="NCBIfam" id="TIGR00442">
    <property type="entry name" value="hisS"/>
    <property type="match status" value="1"/>
</dbReference>
<reference evidence="10 11" key="1">
    <citation type="submission" date="2017-08" db="EMBL/GenBank/DDBJ databases">
        <title>Burning lignite coal seam in the remote Altai Mountains harbors a hydrogen-driven thermophilic microbial community.</title>
        <authorList>
            <person name="Kadnikov V.V."/>
            <person name="Mardanov A.V."/>
            <person name="Ivasenko D."/>
            <person name="Beletsky A.V."/>
            <person name="Karnachuk O.V."/>
            <person name="Ravin N.V."/>
        </authorList>
    </citation>
    <scope>NUCLEOTIDE SEQUENCE [LARGE SCALE GENOMIC DNA]</scope>
    <source>
        <strain evidence="10">AL31</strain>
    </source>
</reference>
<dbReference type="PANTHER" id="PTHR43707:SF1">
    <property type="entry name" value="HISTIDINE--TRNA LIGASE, MITOCHONDRIAL-RELATED"/>
    <property type="match status" value="1"/>
</dbReference>
<evidence type="ECO:0000256" key="3">
    <source>
        <dbReference type="ARBA" id="ARBA00022741"/>
    </source>
</evidence>
<feature type="binding site" evidence="8">
    <location>
        <position position="126"/>
    </location>
    <ligand>
        <name>L-histidine</name>
        <dbReference type="ChEBI" id="CHEBI:57595"/>
    </ligand>
</feature>
<keyword evidence="2 7" id="KW-0963">Cytoplasm</keyword>
<organism evidence="10 11">
    <name type="scientific">Brockia lithotrophica</name>
    <dbReference type="NCBI Taxonomy" id="933949"/>
    <lineage>
        <taxon>Bacteria</taxon>
        <taxon>Bacillati</taxon>
        <taxon>Bacillota</taxon>
        <taxon>Bacilli</taxon>
        <taxon>Bacillales</taxon>
        <taxon>Bacillales Family X. Incertae Sedis</taxon>
        <taxon>Brockia</taxon>
    </lineage>
</organism>
<feature type="binding site" evidence="8">
    <location>
        <position position="130"/>
    </location>
    <ligand>
        <name>L-histidine</name>
        <dbReference type="ChEBI" id="CHEBI:57595"/>
    </ligand>
</feature>
<evidence type="ECO:0000259" key="9">
    <source>
        <dbReference type="PROSITE" id="PS50862"/>
    </source>
</evidence>
<dbReference type="PROSITE" id="PS50862">
    <property type="entry name" value="AA_TRNA_LIGASE_II"/>
    <property type="match status" value="1"/>
</dbReference>
<dbReference type="EMBL" id="PEBW01000005">
    <property type="protein sequence ID" value="PTQ51484.1"/>
    <property type="molecule type" value="Genomic_DNA"/>
</dbReference>
<name>A0A2T5G5L6_9BACL</name>
<evidence type="ECO:0000313" key="10">
    <source>
        <dbReference type="EMBL" id="PTQ51484.1"/>
    </source>
</evidence>
<protein>
    <recommendedName>
        <fullName evidence="7">Histidine--tRNA ligase</fullName>
        <ecNumber evidence="7">6.1.1.21</ecNumber>
    </recommendedName>
    <alternativeName>
        <fullName evidence="7">Histidyl-tRNA synthetase</fullName>
        <shortName evidence="7">HisRS</shortName>
    </alternativeName>
</protein>
<feature type="binding site" evidence="8">
    <location>
        <begin position="261"/>
        <end position="262"/>
    </location>
    <ligand>
        <name>L-histidine</name>
        <dbReference type="ChEBI" id="CHEBI:57595"/>
    </ligand>
</feature>
<keyword evidence="4 7" id="KW-0067">ATP-binding</keyword>
<dbReference type="Gene3D" id="3.40.50.800">
    <property type="entry name" value="Anticodon-binding domain"/>
    <property type="match status" value="1"/>
</dbReference>
<dbReference type="Gene3D" id="3.30.930.10">
    <property type="entry name" value="Bira Bifunctional Protein, Domain 2"/>
    <property type="match status" value="1"/>
</dbReference>
<evidence type="ECO:0000256" key="8">
    <source>
        <dbReference type="PIRSR" id="PIRSR001549-1"/>
    </source>
</evidence>
<dbReference type="HAMAP" id="MF_00127">
    <property type="entry name" value="His_tRNA_synth"/>
    <property type="match status" value="1"/>
</dbReference>
<dbReference type="InterPro" id="IPR041715">
    <property type="entry name" value="HisRS-like_core"/>
</dbReference>
<sequence length="419" mass="47002">MEIRAPRGTEDLFGEDLELVVALEERFREHARRFGFREIRTPILEHAELFVRSVGPTTDIVEKEMFTFPDRGGRVLALRPEGTAPVVRAYVNHKLYAEQLPVRLAYAGPMFRYERPQAGRQRQFHQLGVEVLGGEGPELDAEVIALGHLFLESLGLGDVRLELSSVGCPVCRPRYLERLRAYFLPHRDELCPDCQRRLERNPLRILDCKVDRDKAFVREAPKLFDFLCDECRRYHEDVAAHLESLGIPYVVNPHLVRGLDYYVRTAFEWIDTSLGAQDAVGGGGRYDGLVAELGGPPHGGIGFALGVERLVLGLKNRGIRLAPPRHVDVYVAAFGGGAARRLPLLIRLRRAGFVALGDAGTDKVRTLLRRADRVGARVVVLVGDEEVSRGEVAVKDLASGEQETVREEELVAWLRHRLS</sequence>
<keyword evidence="7" id="KW-0648">Protein biosynthesis</keyword>
<keyword evidence="3 7" id="KW-0547">Nucleotide-binding</keyword>
<dbReference type="InterPro" id="IPR015807">
    <property type="entry name" value="His-tRNA-ligase"/>
</dbReference>
<feature type="domain" description="Aminoacyl-transfer RNA synthetases class-II family profile" evidence="9">
    <location>
        <begin position="1"/>
        <end position="323"/>
    </location>
</feature>
<comment type="caution">
    <text evidence="10">The sequence shown here is derived from an EMBL/GenBank/DDBJ whole genome shotgun (WGS) entry which is preliminary data.</text>
</comment>
<dbReference type="InterPro" id="IPR045864">
    <property type="entry name" value="aa-tRNA-synth_II/BPL/LPL"/>
</dbReference>
<gene>
    <name evidence="7" type="primary">hisS</name>
    <name evidence="10" type="ORF">BLITH_1561</name>
</gene>
<comment type="similarity">
    <text evidence="1 7">Belongs to the class-II aminoacyl-tRNA synthetase family.</text>
</comment>
<dbReference type="SUPFAM" id="SSF52954">
    <property type="entry name" value="Class II aaRS ABD-related"/>
    <property type="match status" value="1"/>
</dbReference>
<dbReference type="Pfam" id="PF13393">
    <property type="entry name" value="tRNA-synt_His"/>
    <property type="match status" value="2"/>
</dbReference>
<dbReference type="AlphaFoldDB" id="A0A2T5G5L6"/>
<dbReference type="CDD" id="cd00773">
    <property type="entry name" value="HisRS-like_core"/>
    <property type="match status" value="1"/>
</dbReference>
<dbReference type="EC" id="6.1.1.21" evidence="7"/>
<feature type="binding site" evidence="8">
    <location>
        <begin position="81"/>
        <end position="83"/>
    </location>
    <ligand>
        <name>L-histidine</name>
        <dbReference type="ChEBI" id="CHEBI:57595"/>
    </ligand>
</feature>
<proteinExistence type="inferred from homology"/>
<comment type="subcellular location">
    <subcellularLocation>
        <location evidence="7">Cytoplasm</location>
    </subcellularLocation>
</comment>
<dbReference type="GO" id="GO:0140096">
    <property type="term" value="F:catalytic activity, acting on a protein"/>
    <property type="evidence" value="ECO:0007669"/>
    <property type="project" value="UniProtKB-ARBA"/>
</dbReference>
<dbReference type="GO" id="GO:0006427">
    <property type="term" value="P:histidyl-tRNA aminoacylation"/>
    <property type="evidence" value="ECO:0007669"/>
    <property type="project" value="UniProtKB-UniRule"/>
</dbReference>
<dbReference type="Pfam" id="PF03129">
    <property type="entry name" value="HGTP_anticodon"/>
    <property type="match status" value="1"/>
</dbReference>
<evidence type="ECO:0000256" key="1">
    <source>
        <dbReference type="ARBA" id="ARBA00008226"/>
    </source>
</evidence>
<accession>A0A2T5G5L6</accession>
<feature type="binding site" evidence="8">
    <location>
        <position position="112"/>
    </location>
    <ligand>
        <name>L-histidine</name>
        <dbReference type="ChEBI" id="CHEBI:57595"/>
    </ligand>
</feature>
<dbReference type="GO" id="GO:0004821">
    <property type="term" value="F:histidine-tRNA ligase activity"/>
    <property type="evidence" value="ECO:0007669"/>
    <property type="project" value="UniProtKB-UniRule"/>
</dbReference>
<evidence type="ECO:0000313" key="11">
    <source>
        <dbReference type="Proteomes" id="UP000244016"/>
    </source>
</evidence>
<dbReference type="GO" id="GO:0005524">
    <property type="term" value="F:ATP binding"/>
    <property type="evidence" value="ECO:0007669"/>
    <property type="project" value="UniProtKB-UniRule"/>
</dbReference>
<dbReference type="GO" id="GO:0005737">
    <property type="term" value="C:cytoplasm"/>
    <property type="evidence" value="ECO:0007669"/>
    <property type="project" value="UniProtKB-SubCell"/>
</dbReference>
<feature type="binding site" evidence="8">
    <location>
        <position position="257"/>
    </location>
    <ligand>
        <name>L-histidine</name>
        <dbReference type="ChEBI" id="CHEBI:57595"/>
    </ligand>
</feature>
<comment type="catalytic activity">
    <reaction evidence="6 7">
        <text>tRNA(His) + L-histidine + ATP = L-histidyl-tRNA(His) + AMP + diphosphate + H(+)</text>
        <dbReference type="Rhea" id="RHEA:17313"/>
        <dbReference type="Rhea" id="RHEA-COMP:9665"/>
        <dbReference type="Rhea" id="RHEA-COMP:9689"/>
        <dbReference type="ChEBI" id="CHEBI:15378"/>
        <dbReference type="ChEBI" id="CHEBI:30616"/>
        <dbReference type="ChEBI" id="CHEBI:33019"/>
        <dbReference type="ChEBI" id="CHEBI:57595"/>
        <dbReference type="ChEBI" id="CHEBI:78442"/>
        <dbReference type="ChEBI" id="CHEBI:78527"/>
        <dbReference type="ChEBI" id="CHEBI:456215"/>
        <dbReference type="EC" id="6.1.1.21"/>
    </reaction>
</comment>
<dbReference type="InterPro" id="IPR006195">
    <property type="entry name" value="aa-tRNA-synth_II"/>
</dbReference>
<dbReference type="PIRSF" id="PIRSF001549">
    <property type="entry name" value="His-tRNA_synth"/>
    <property type="match status" value="1"/>
</dbReference>
<dbReference type="InterPro" id="IPR004154">
    <property type="entry name" value="Anticodon-bd"/>
</dbReference>
<evidence type="ECO:0000256" key="5">
    <source>
        <dbReference type="ARBA" id="ARBA00023146"/>
    </source>
</evidence>
<keyword evidence="5 7" id="KW-0030">Aminoacyl-tRNA synthetase</keyword>
<evidence type="ECO:0000256" key="7">
    <source>
        <dbReference type="HAMAP-Rule" id="MF_00127"/>
    </source>
</evidence>
<dbReference type="Proteomes" id="UP000244016">
    <property type="component" value="Unassembled WGS sequence"/>
</dbReference>
<dbReference type="GO" id="GO:0016740">
    <property type="term" value="F:transferase activity"/>
    <property type="evidence" value="ECO:0007669"/>
    <property type="project" value="UniProtKB-ARBA"/>
</dbReference>
<dbReference type="InterPro" id="IPR036621">
    <property type="entry name" value="Anticodon-bd_dom_sf"/>
</dbReference>
<comment type="subunit">
    <text evidence="7">Homodimer.</text>
</comment>
<evidence type="ECO:0000256" key="4">
    <source>
        <dbReference type="ARBA" id="ARBA00022840"/>
    </source>
</evidence>
<evidence type="ECO:0000256" key="2">
    <source>
        <dbReference type="ARBA" id="ARBA00022490"/>
    </source>
</evidence>
<dbReference type="PANTHER" id="PTHR43707">
    <property type="entry name" value="HISTIDYL-TRNA SYNTHETASE"/>
    <property type="match status" value="1"/>
</dbReference>
<dbReference type="InterPro" id="IPR004516">
    <property type="entry name" value="HisRS/HisZ"/>
</dbReference>
<keyword evidence="7" id="KW-0436">Ligase</keyword>